<dbReference type="SUPFAM" id="SSF53822">
    <property type="entry name" value="Periplasmic binding protein-like I"/>
    <property type="match status" value="1"/>
</dbReference>
<dbReference type="InterPro" id="IPR028081">
    <property type="entry name" value="Leu-bd"/>
</dbReference>
<evidence type="ECO:0000256" key="1">
    <source>
        <dbReference type="ARBA" id="ARBA00010062"/>
    </source>
</evidence>
<keyword evidence="5" id="KW-0472">Membrane</keyword>
<dbReference type="RefSeq" id="WP_079206398.1">
    <property type="nucleotide sequence ID" value="NZ_MVGR01000003.1"/>
</dbReference>
<comment type="caution">
    <text evidence="7">The sequence shown here is derived from an EMBL/GenBank/DDBJ whole genome shotgun (WGS) entry which is preliminary data.</text>
</comment>
<feature type="transmembrane region" description="Helical" evidence="5">
    <location>
        <begin position="264"/>
        <end position="284"/>
    </location>
</feature>
<dbReference type="Proteomes" id="UP000189835">
    <property type="component" value="Unassembled WGS sequence"/>
</dbReference>
<comment type="similarity">
    <text evidence="1">Belongs to the leucine-binding protein family.</text>
</comment>
<evidence type="ECO:0000256" key="2">
    <source>
        <dbReference type="ARBA" id="ARBA00022729"/>
    </source>
</evidence>
<feature type="compositionally biased region" description="Polar residues" evidence="4">
    <location>
        <begin position="730"/>
        <end position="742"/>
    </location>
</feature>
<accession>A0A1V4BX78</accession>
<dbReference type="CDD" id="cd06268">
    <property type="entry name" value="PBP1_ABC_transporter_LIVBP-like"/>
    <property type="match status" value="1"/>
</dbReference>
<feature type="region of interest" description="Disordered" evidence="4">
    <location>
        <begin position="691"/>
        <end position="750"/>
    </location>
</feature>
<gene>
    <name evidence="7" type="ORF">B1L04_07650</name>
</gene>
<dbReference type="PANTHER" id="PTHR30483:SF6">
    <property type="entry name" value="PERIPLASMIC BINDING PROTEIN OF ABC TRANSPORTER FOR NATURAL AMINO ACIDS"/>
    <property type="match status" value="1"/>
</dbReference>
<feature type="compositionally biased region" description="Basic and acidic residues" evidence="4">
    <location>
        <begin position="720"/>
        <end position="729"/>
    </location>
</feature>
<dbReference type="PANTHER" id="PTHR30483">
    <property type="entry name" value="LEUCINE-SPECIFIC-BINDING PROTEIN"/>
    <property type="match status" value="1"/>
</dbReference>
<organism evidence="7 8">
    <name type="scientific">Microcystis aeruginosa KW</name>
    <dbReference type="NCBI Taxonomy" id="1960155"/>
    <lineage>
        <taxon>Bacteria</taxon>
        <taxon>Bacillati</taxon>
        <taxon>Cyanobacteriota</taxon>
        <taxon>Cyanophyceae</taxon>
        <taxon>Oscillatoriophycideae</taxon>
        <taxon>Chroococcales</taxon>
        <taxon>Microcystaceae</taxon>
        <taxon>Microcystis</taxon>
    </lineage>
</organism>
<dbReference type="Pfam" id="PF13458">
    <property type="entry name" value="Peripla_BP_6"/>
    <property type="match status" value="1"/>
</dbReference>
<reference evidence="7 8" key="1">
    <citation type="submission" date="2017-02" db="EMBL/GenBank/DDBJ databases">
        <title>Genome sequence of Microcystis aeruginosa KW.</title>
        <authorList>
            <person name="Oh H.-M."/>
            <person name="Ahn C.-Y."/>
            <person name="Jeong H."/>
            <person name="Srivastava A."/>
            <person name="Lee H.-G."/>
            <person name="Kang S.-R."/>
        </authorList>
    </citation>
    <scope>NUCLEOTIDE SEQUENCE [LARGE SCALE GENOMIC DNA]</scope>
    <source>
        <strain evidence="7 8">KW</strain>
    </source>
</reference>
<dbReference type="AlphaFoldDB" id="A0A1V4BX78"/>
<keyword evidence="2" id="KW-0732">Signal</keyword>
<evidence type="ECO:0000259" key="6">
    <source>
        <dbReference type="Pfam" id="PF13458"/>
    </source>
</evidence>
<dbReference type="InterPro" id="IPR028082">
    <property type="entry name" value="Peripla_BP_I"/>
</dbReference>
<keyword evidence="3" id="KW-0175">Coiled coil</keyword>
<feature type="coiled-coil region" evidence="3">
    <location>
        <begin position="174"/>
        <end position="230"/>
    </location>
</feature>
<proteinExistence type="inferred from homology"/>
<evidence type="ECO:0000256" key="3">
    <source>
        <dbReference type="SAM" id="Coils"/>
    </source>
</evidence>
<evidence type="ECO:0000256" key="4">
    <source>
        <dbReference type="SAM" id="MobiDB-lite"/>
    </source>
</evidence>
<feature type="domain" description="Leucine-binding protein" evidence="6">
    <location>
        <begin position="393"/>
        <end position="725"/>
    </location>
</feature>
<evidence type="ECO:0000313" key="8">
    <source>
        <dbReference type="Proteomes" id="UP000189835"/>
    </source>
</evidence>
<dbReference type="InterPro" id="IPR051010">
    <property type="entry name" value="BCAA_transport"/>
</dbReference>
<evidence type="ECO:0000256" key="5">
    <source>
        <dbReference type="SAM" id="Phobius"/>
    </source>
</evidence>
<feature type="compositionally biased region" description="Basic and acidic residues" evidence="4">
    <location>
        <begin position="699"/>
        <end position="710"/>
    </location>
</feature>
<dbReference type="EMBL" id="MVGR01000003">
    <property type="protein sequence ID" value="OPF19233.1"/>
    <property type="molecule type" value="Genomic_DNA"/>
</dbReference>
<name>A0A1V4BX78_MICAE</name>
<dbReference type="Gene3D" id="3.40.50.2300">
    <property type="match status" value="2"/>
</dbReference>
<protein>
    <recommendedName>
        <fullName evidence="6">Leucine-binding protein domain-containing protein</fullName>
    </recommendedName>
</protein>
<evidence type="ECO:0000313" key="7">
    <source>
        <dbReference type="EMBL" id="OPF19233.1"/>
    </source>
</evidence>
<keyword evidence="5" id="KW-1133">Transmembrane helix</keyword>
<keyword evidence="5" id="KW-0812">Transmembrane</keyword>
<sequence>MGNEIIKIIKIFLASSSELKDDREQFEIFINRKNKKYIEQGIFLELVVWEDFIDAMSKTRLQDEYNKAITECHIFVSLFHTKVGKYTEEEFLKALETFKANGNLRIYTYFKNAPINAGQIGPEIMTLLNFKERLHNLGHFHTSYADINDLKHKFSEQLNKIMPKLAGEIEPAFHQEQQEIEQALKREIQQLEQQKQEIEQALRREIQQLKQQKQEIEQALRREIRQLEQQIGGHRPCTLLDKLIVNIRNTINLFRRWLIELNKWFKFAILCILALILSLVIFYVREITDPLSACNNTPDFISCGEKLGFPDYPSPGQLLPEEEKGREEFAKGNYKEAISYLEKAWEKEKDPVTLIALNNARVMYQLKSGTISPKNVFTIAVSTGFGDKIPPDFGGSILTGVGWQQAEFNKNNGIFKLIVVMANDSNNKDGALKVAKELVGRERIIGVIGPYSSHATYYVLDDYLKELVLISPTSTATREYFKAQNKNKSQDFSWFFRPISTTEIAAKNLVKYLEKKGYIKVIIFYDNDLVAQSFYENFTKQLKQSSINIKPEVNITKSPIDLDVDSLKQKFNQIKDKTALVLISDAFIDTESKEKKIQIIKENRGTFLIAGNNPLFNDEVLELVDTIGRESLEKMVIAIPWYPSDEESKKLADFVDQKPLPWSTKPKLNWQMAMAYDATKMLVEAIVQQLEQGQTPSREGTRNTLAKDDFNTEGLTGKITLKESDREDQSSSLISPDCSTTPCDWRKINP</sequence>